<evidence type="ECO:0000256" key="1">
    <source>
        <dbReference type="SAM" id="MobiDB-lite"/>
    </source>
</evidence>
<dbReference type="GO" id="GO:0009277">
    <property type="term" value="C:fungal-type cell wall"/>
    <property type="evidence" value="ECO:0007669"/>
    <property type="project" value="TreeGrafter"/>
</dbReference>
<organism evidence="2 3">
    <name type="scientific">Diplocarpon coronariae</name>
    <dbReference type="NCBI Taxonomy" id="2795749"/>
    <lineage>
        <taxon>Eukaryota</taxon>
        <taxon>Fungi</taxon>
        <taxon>Dikarya</taxon>
        <taxon>Ascomycota</taxon>
        <taxon>Pezizomycotina</taxon>
        <taxon>Leotiomycetes</taxon>
        <taxon>Helotiales</taxon>
        <taxon>Drepanopezizaceae</taxon>
        <taxon>Diplocarpon</taxon>
    </lineage>
</organism>
<dbReference type="Proteomes" id="UP000242519">
    <property type="component" value="Unassembled WGS sequence"/>
</dbReference>
<evidence type="ECO:0000313" key="2">
    <source>
        <dbReference type="EMBL" id="OWP05943.1"/>
    </source>
</evidence>
<feature type="region of interest" description="Disordered" evidence="1">
    <location>
        <begin position="27"/>
        <end position="58"/>
    </location>
</feature>
<reference evidence="2 3" key="1">
    <citation type="submission" date="2017-04" db="EMBL/GenBank/DDBJ databases">
        <title>Draft genome sequence of Marssonina coronaria NL1: causal agent of apple blotch.</title>
        <authorList>
            <person name="Cheng Q."/>
        </authorList>
    </citation>
    <scope>NUCLEOTIDE SEQUENCE [LARGE SCALE GENOMIC DNA]</scope>
    <source>
        <strain evidence="2 3">NL1</strain>
    </source>
</reference>
<protein>
    <recommendedName>
        <fullName evidence="4">Mmc protein</fullName>
    </recommendedName>
</protein>
<evidence type="ECO:0000313" key="3">
    <source>
        <dbReference type="Proteomes" id="UP000242519"/>
    </source>
</evidence>
<comment type="caution">
    <text evidence="2">The sequence shown here is derived from an EMBL/GenBank/DDBJ whole genome shotgun (WGS) entry which is preliminary data.</text>
</comment>
<dbReference type="PANTHER" id="PTHR35523:SF1">
    <property type="entry name" value="CELL WALL PROTEIN SED1"/>
    <property type="match status" value="1"/>
</dbReference>
<gene>
    <name evidence="2" type="ORF">B2J93_6267</name>
</gene>
<dbReference type="GO" id="GO:0031505">
    <property type="term" value="P:fungal-type cell wall organization"/>
    <property type="evidence" value="ECO:0007669"/>
    <property type="project" value="InterPro"/>
</dbReference>
<name>A0A218ZEI2_9HELO</name>
<accession>A0A218ZEI2</accession>
<dbReference type="EMBL" id="MZNU01000059">
    <property type="protein sequence ID" value="OWP05943.1"/>
    <property type="molecule type" value="Genomic_DNA"/>
</dbReference>
<dbReference type="PANTHER" id="PTHR35523">
    <property type="entry name" value="CELL WALL PROTEIN SED1"/>
    <property type="match status" value="1"/>
</dbReference>
<feature type="region of interest" description="Disordered" evidence="1">
    <location>
        <begin position="191"/>
        <end position="213"/>
    </location>
</feature>
<proteinExistence type="predicted"/>
<feature type="compositionally biased region" description="Low complexity" evidence="1">
    <location>
        <begin position="191"/>
        <end position="203"/>
    </location>
</feature>
<feature type="compositionally biased region" description="Basic and acidic residues" evidence="1">
    <location>
        <begin position="30"/>
        <end position="43"/>
    </location>
</feature>
<keyword evidence="3" id="KW-1185">Reference proteome</keyword>
<evidence type="ECO:0008006" key="4">
    <source>
        <dbReference type="Google" id="ProtNLM"/>
    </source>
</evidence>
<dbReference type="STRING" id="503106.A0A218ZEI2"/>
<sequence length="246" mass="24593">MAIIVPAPVSEDLDDGRAIAGEIPRGWPARAEEQSTRRSEAKRGCCGAGHTGPPESGMAAAVSRAGRLSSALLWGPSGDLWAAVATTGDGTLESGEFSAVAALALAATVSAGYNGTVVYTTEVHKIYTTVCPSSTELTFNGVTYTATEATTLTITNCPCTVVKPVVTSTYVYCATCAPTYTAPPAYPTANGTTPAPGPTAAGTESYPAAPPAATTAPITNSNGANKAMAVSGGSLAGLLGLAAYLL</sequence>
<dbReference type="OrthoDB" id="4094614at2759"/>
<dbReference type="InterPro" id="IPR038843">
    <property type="entry name" value="Sed1/Spi1"/>
</dbReference>
<dbReference type="AlphaFoldDB" id="A0A218ZEI2"/>
<dbReference type="GO" id="GO:0005199">
    <property type="term" value="F:structural constituent of cell wall"/>
    <property type="evidence" value="ECO:0007669"/>
    <property type="project" value="InterPro"/>
</dbReference>
<dbReference type="InParanoid" id="A0A218ZEI2"/>